<accession>A0A699QTT1</accession>
<organism evidence="1">
    <name type="scientific">Tanacetum cinerariifolium</name>
    <name type="common">Dalmatian daisy</name>
    <name type="synonym">Chrysanthemum cinerariifolium</name>
    <dbReference type="NCBI Taxonomy" id="118510"/>
    <lineage>
        <taxon>Eukaryota</taxon>
        <taxon>Viridiplantae</taxon>
        <taxon>Streptophyta</taxon>
        <taxon>Embryophyta</taxon>
        <taxon>Tracheophyta</taxon>
        <taxon>Spermatophyta</taxon>
        <taxon>Magnoliopsida</taxon>
        <taxon>eudicotyledons</taxon>
        <taxon>Gunneridae</taxon>
        <taxon>Pentapetalae</taxon>
        <taxon>asterids</taxon>
        <taxon>campanulids</taxon>
        <taxon>Asterales</taxon>
        <taxon>Asteraceae</taxon>
        <taxon>Asteroideae</taxon>
        <taxon>Anthemideae</taxon>
        <taxon>Anthemidinae</taxon>
        <taxon>Tanacetum</taxon>
    </lineage>
</organism>
<sequence>EENLNFTQESNDSNMLNATIEVSASENKKDQDAWEDPKINAMKNTFANVVTAEQPKKKLNFRTLTNDAHVADADFVLLRDPIVKVKQRFSNSSVGFFVGKSVFPLVENYVTNTWAKFGFQKGPWLIRSIPLILNKWTPNLILKKDEVTKVPVWVKMHKVHVVSYSEDGLSLIATQIKKPIMLDAFTSSICLDP</sequence>
<comment type="caution">
    <text evidence="1">The sequence shown here is derived from an EMBL/GenBank/DDBJ whole genome shotgun (WGS) entry which is preliminary data.</text>
</comment>
<dbReference type="PANTHER" id="PTHR31286:SF99">
    <property type="entry name" value="DUF4283 DOMAIN-CONTAINING PROTEIN"/>
    <property type="match status" value="1"/>
</dbReference>
<dbReference type="EMBL" id="BKCJ011030714">
    <property type="protein sequence ID" value="GFC70829.1"/>
    <property type="molecule type" value="Genomic_DNA"/>
</dbReference>
<reference evidence="1" key="1">
    <citation type="journal article" date="2019" name="Sci. Rep.">
        <title>Draft genome of Tanacetum cinerariifolium, the natural source of mosquito coil.</title>
        <authorList>
            <person name="Yamashiro T."/>
            <person name="Shiraishi A."/>
            <person name="Satake H."/>
            <person name="Nakayama K."/>
        </authorList>
    </citation>
    <scope>NUCLEOTIDE SEQUENCE</scope>
</reference>
<feature type="non-terminal residue" evidence="1">
    <location>
        <position position="1"/>
    </location>
</feature>
<dbReference type="PANTHER" id="PTHR31286">
    <property type="entry name" value="GLYCINE-RICH CELL WALL STRUCTURAL PROTEIN 1.8-LIKE"/>
    <property type="match status" value="1"/>
</dbReference>
<evidence type="ECO:0000313" key="1">
    <source>
        <dbReference type="EMBL" id="GFC70829.1"/>
    </source>
</evidence>
<name>A0A699QTT1_TANCI</name>
<dbReference type="AlphaFoldDB" id="A0A699QTT1"/>
<proteinExistence type="predicted"/>
<dbReference type="InterPro" id="IPR040256">
    <property type="entry name" value="At4g02000-like"/>
</dbReference>
<gene>
    <name evidence="1" type="ORF">Tci_842799</name>
</gene>
<protein>
    <submittedName>
        <fullName evidence="1">Uncharacterized protein</fullName>
    </submittedName>
</protein>